<keyword evidence="5 8" id="KW-0378">Hydrolase</keyword>
<dbReference type="SMART" id="SM00316">
    <property type="entry name" value="S1"/>
    <property type="match status" value="1"/>
</dbReference>
<dbReference type="Pfam" id="PF00575">
    <property type="entry name" value="S1"/>
    <property type="match status" value="1"/>
</dbReference>
<comment type="subcellular location">
    <subcellularLocation>
        <location evidence="2 8">Cytoplasm</location>
    </subcellularLocation>
</comment>
<evidence type="ECO:0000256" key="4">
    <source>
        <dbReference type="ARBA" id="ARBA00022722"/>
    </source>
</evidence>
<comment type="similarity">
    <text evidence="8">Belongs to the RNR ribonuclease family. RNase R subfamily.</text>
</comment>
<dbReference type="Gene3D" id="2.40.50.140">
    <property type="entry name" value="Nucleic acid-binding proteins"/>
    <property type="match status" value="2"/>
</dbReference>
<evidence type="ECO:0000256" key="1">
    <source>
        <dbReference type="ARBA" id="ARBA00001849"/>
    </source>
</evidence>
<dbReference type="HAMAP" id="MF_01895">
    <property type="entry name" value="RNase_R"/>
    <property type="match status" value="1"/>
</dbReference>
<dbReference type="NCBIfam" id="TIGR00358">
    <property type="entry name" value="3_prime_RNase"/>
    <property type="match status" value="1"/>
</dbReference>
<dbReference type="InterPro" id="IPR011805">
    <property type="entry name" value="RNase_R"/>
</dbReference>
<evidence type="ECO:0000256" key="3">
    <source>
        <dbReference type="ARBA" id="ARBA00022490"/>
    </source>
</evidence>
<dbReference type="Proteomes" id="UP001595901">
    <property type="component" value="Unassembled WGS sequence"/>
</dbReference>
<dbReference type="EC" id="3.1.13.1" evidence="8"/>
<dbReference type="CDD" id="cd04471">
    <property type="entry name" value="S1_RNase_R"/>
    <property type="match status" value="1"/>
</dbReference>
<dbReference type="SUPFAM" id="SSF50249">
    <property type="entry name" value="Nucleic acid-binding proteins"/>
    <property type="match status" value="4"/>
</dbReference>
<feature type="compositionally biased region" description="Basic residues" evidence="9">
    <location>
        <begin position="769"/>
        <end position="782"/>
    </location>
</feature>
<dbReference type="EMBL" id="JBHSAC010000010">
    <property type="protein sequence ID" value="MFC3931430.1"/>
    <property type="molecule type" value="Genomic_DNA"/>
</dbReference>
<feature type="compositionally biased region" description="Basic and acidic residues" evidence="9">
    <location>
        <begin position="783"/>
        <end position="792"/>
    </location>
</feature>
<dbReference type="InterPro" id="IPR040476">
    <property type="entry name" value="CSD2"/>
</dbReference>
<keyword evidence="7 8" id="KW-0694">RNA-binding</keyword>
<reference evidence="12" key="1">
    <citation type="journal article" date="2019" name="Int. J. Syst. Evol. Microbiol.">
        <title>The Global Catalogue of Microorganisms (GCM) 10K type strain sequencing project: providing services to taxonomists for standard genome sequencing and annotation.</title>
        <authorList>
            <consortium name="The Broad Institute Genomics Platform"/>
            <consortium name="The Broad Institute Genome Sequencing Center for Infectious Disease"/>
            <person name="Wu L."/>
            <person name="Ma J."/>
        </authorList>
    </citation>
    <scope>NUCLEOTIDE SEQUENCE [LARGE SCALE GENOMIC DNA]</scope>
    <source>
        <strain evidence="12">CCUG 58728</strain>
    </source>
</reference>
<feature type="compositionally biased region" description="Basic residues" evidence="9">
    <location>
        <begin position="793"/>
        <end position="802"/>
    </location>
</feature>
<dbReference type="Pfam" id="PF00773">
    <property type="entry name" value="RNB"/>
    <property type="match status" value="1"/>
</dbReference>
<dbReference type="InterPro" id="IPR012340">
    <property type="entry name" value="NA-bd_OB-fold"/>
</dbReference>
<evidence type="ECO:0000256" key="9">
    <source>
        <dbReference type="SAM" id="MobiDB-lite"/>
    </source>
</evidence>
<accession>A0ABV8CZK2</accession>
<evidence type="ECO:0000313" key="12">
    <source>
        <dbReference type="Proteomes" id="UP001595901"/>
    </source>
</evidence>
<proteinExistence type="inferred from homology"/>
<dbReference type="PANTHER" id="PTHR23355:SF9">
    <property type="entry name" value="DIS3-LIKE EXONUCLEASE 2"/>
    <property type="match status" value="1"/>
</dbReference>
<comment type="catalytic activity">
    <reaction evidence="1 8">
        <text>Exonucleolytic cleavage in the 3'- to 5'-direction to yield nucleoside 5'-phosphates.</text>
        <dbReference type="EC" id="3.1.13.1"/>
    </reaction>
</comment>
<feature type="compositionally biased region" description="Basic and acidic residues" evidence="9">
    <location>
        <begin position="723"/>
        <end position="760"/>
    </location>
</feature>
<comment type="caution">
    <text evidence="11">The sequence shown here is derived from an EMBL/GenBank/DDBJ whole genome shotgun (WGS) entry which is preliminary data.</text>
</comment>
<evidence type="ECO:0000259" key="10">
    <source>
        <dbReference type="PROSITE" id="PS50126"/>
    </source>
</evidence>
<dbReference type="InterPro" id="IPR022966">
    <property type="entry name" value="RNase_II/R_CS"/>
</dbReference>
<keyword evidence="12" id="KW-1185">Reference proteome</keyword>
<dbReference type="GO" id="GO:0008859">
    <property type="term" value="F:exoribonuclease II activity"/>
    <property type="evidence" value="ECO:0007669"/>
    <property type="project" value="UniProtKB-EC"/>
</dbReference>
<dbReference type="InterPro" id="IPR013223">
    <property type="entry name" value="RNase_B_OB_dom"/>
</dbReference>
<evidence type="ECO:0000256" key="8">
    <source>
        <dbReference type="HAMAP-Rule" id="MF_01895"/>
    </source>
</evidence>
<dbReference type="InterPro" id="IPR001900">
    <property type="entry name" value="RNase_II/R"/>
</dbReference>
<organism evidence="11 12">
    <name type="scientific">Streptococcus dentapri</name>
    <dbReference type="NCBI Taxonomy" id="573564"/>
    <lineage>
        <taxon>Bacteria</taxon>
        <taxon>Bacillati</taxon>
        <taxon>Bacillota</taxon>
        <taxon>Bacilli</taxon>
        <taxon>Lactobacillales</taxon>
        <taxon>Streptococcaceae</taxon>
        <taxon>Streptococcus</taxon>
    </lineage>
</organism>
<gene>
    <name evidence="8 11" type="primary">rnr</name>
    <name evidence="11" type="ORF">ACFOSE_01255</name>
</gene>
<dbReference type="NCBIfam" id="TIGR02063">
    <property type="entry name" value="RNase_R"/>
    <property type="match status" value="1"/>
</dbReference>
<comment type="function">
    <text evidence="8">3'-5' exoribonuclease that releases 5'-nucleoside monophosphates and is involved in maturation of structured RNAs.</text>
</comment>
<protein>
    <recommendedName>
        <fullName evidence="8">Ribonuclease R</fullName>
        <shortName evidence="8">RNase R</shortName>
        <ecNumber evidence="8">3.1.13.1</ecNumber>
    </recommendedName>
</protein>
<dbReference type="PROSITE" id="PS50126">
    <property type="entry name" value="S1"/>
    <property type="match status" value="1"/>
</dbReference>
<sequence length="802" mass="91470">MKERIIKYLKDQGRSNINDLAAALDMSGAERFPELIKAISKLESKGQLRFNNDGYISLRKEKAKKKEITVQGVFRANKAGFGFLHVSDDEEDMFIGRTDVSYAIDGDTVAVEIKKPANRLKGTAAEARVVKVIERSIKTVVGKFILDDERPKYAGYIKSKNQKISQKIYIKKEPVVLDGTEIIKVDIEKYPTRHHDYFVATVRDIVGHQGDVGIDVLEVLESMDIVSEFPEDVMAEAQAISDAPSESDMVGRLDLRDEITFTIDGKEAKDLDDAVHIKRLDNGNYELGVHIADVSYYVTEGSALDREAIVRGTSVYVTDRVVPMLPECLSNGICSLNPNVDRLTQSAIMEINPQGRVVAHQIRQTVIKTTFRMTYDDVNEMLAGNQEVIEQFKPIMEALTQMAELHKILEDMRVRRGALNFDTAEARTLVDDKGLPIDIVVRDRGIAERMIESFMLAANECVAEHFAKAQLPFIYRIHEQPKTEKLQKFMDYASLFGIQIYGTANNLSQKALQEFMTKMQGQPGQEVMAMMLLRSMQQARYSEHNHGHYGLAADYYTHFTSPIRRYPDLLVHRMVREYSDLTEEKKEHFAEVIPELASSSSTLERRAIEAERTVEAMKKAEYMEGHVGEEFDALIASVVKFGMFVELPNTVEGLVHITTLSEFYTYNERTMTLQGEKSGKVFRVGQPIRVKLTRADKETGDIDFSYLPSDFDIVEKVDLEGRKARQEKTREFHRGPRRDRRSDYGSKYKGGDYKKTKKNGDFSYDSQRKSAKKPDKRKNQNRPHNDKKGRETVRRRKKNRGT</sequence>
<evidence type="ECO:0000256" key="2">
    <source>
        <dbReference type="ARBA" id="ARBA00004496"/>
    </source>
</evidence>
<keyword evidence="6 8" id="KW-0269">Exonuclease</keyword>
<feature type="region of interest" description="Disordered" evidence="9">
    <location>
        <begin position="723"/>
        <end position="802"/>
    </location>
</feature>
<dbReference type="SMART" id="SM00955">
    <property type="entry name" value="RNB"/>
    <property type="match status" value="1"/>
</dbReference>
<name>A0ABV8CZK2_9STRE</name>
<dbReference type="RefSeq" id="WP_380429449.1">
    <property type="nucleotide sequence ID" value="NZ_JBHSAC010000010.1"/>
</dbReference>
<dbReference type="Pfam" id="PF17876">
    <property type="entry name" value="CSD2"/>
    <property type="match status" value="1"/>
</dbReference>
<dbReference type="InterPro" id="IPR050180">
    <property type="entry name" value="RNR_Ribonuclease"/>
</dbReference>
<keyword evidence="4 8" id="KW-0540">Nuclease</keyword>
<dbReference type="PROSITE" id="PS01175">
    <property type="entry name" value="RIBONUCLEASE_II"/>
    <property type="match status" value="1"/>
</dbReference>
<feature type="domain" description="S1 motif" evidence="10">
    <location>
        <begin position="628"/>
        <end position="707"/>
    </location>
</feature>
<dbReference type="Pfam" id="PF08206">
    <property type="entry name" value="OB_RNB"/>
    <property type="match status" value="1"/>
</dbReference>
<evidence type="ECO:0000256" key="5">
    <source>
        <dbReference type="ARBA" id="ARBA00022801"/>
    </source>
</evidence>
<dbReference type="PANTHER" id="PTHR23355">
    <property type="entry name" value="RIBONUCLEASE"/>
    <property type="match status" value="1"/>
</dbReference>
<evidence type="ECO:0000256" key="6">
    <source>
        <dbReference type="ARBA" id="ARBA00022839"/>
    </source>
</evidence>
<keyword evidence="3 8" id="KW-0963">Cytoplasm</keyword>
<dbReference type="InterPro" id="IPR004476">
    <property type="entry name" value="RNase_II/RNase_R"/>
</dbReference>
<evidence type="ECO:0000313" key="11">
    <source>
        <dbReference type="EMBL" id="MFC3931430.1"/>
    </source>
</evidence>
<evidence type="ECO:0000256" key="7">
    <source>
        <dbReference type="ARBA" id="ARBA00022884"/>
    </source>
</evidence>
<dbReference type="InterPro" id="IPR003029">
    <property type="entry name" value="S1_domain"/>
</dbReference>